<dbReference type="AlphaFoldDB" id="A0A194WW51"/>
<organism evidence="2 3">
    <name type="scientific">Mollisia scopiformis</name>
    <name type="common">Conifer needle endophyte fungus</name>
    <name type="synonym">Phialocephala scopiformis</name>
    <dbReference type="NCBI Taxonomy" id="149040"/>
    <lineage>
        <taxon>Eukaryota</taxon>
        <taxon>Fungi</taxon>
        <taxon>Dikarya</taxon>
        <taxon>Ascomycota</taxon>
        <taxon>Pezizomycotina</taxon>
        <taxon>Leotiomycetes</taxon>
        <taxon>Helotiales</taxon>
        <taxon>Mollisiaceae</taxon>
        <taxon>Mollisia</taxon>
    </lineage>
</organism>
<dbReference type="RefSeq" id="XP_018066254.1">
    <property type="nucleotide sequence ID" value="XM_018205898.1"/>
</dbReference>
<sequence length="92" mass="10796">MVESGQRLVAASRTSYACFFSFLIFFLDCPCWFCSLIFQLSYCCRSHIVFSLLIVFDFADRLEFRTLSSEFVLILNQLPWRNTGEFLHAFPD</sequence>
<feature type="transmembrane region" description="Helical" evidence="1">
    <location>
        <begin position="16"/>
        <end position="38"/>
    </location>
</feature>
<keyword evidence="3" id="KW-1185">Reference proteome</keyword>
<evidence type="ECO:0000313" key="2">
    <source>
        <dbReference type="EMBL" id="KUJ11899.1"/>
    </source>
</evidence>
<proteinExistence type="predicted"/>
<evidence type="ECO:0000313" key="3">
    <source>
        <dbReference type="Proteomes" id="UP000070700"/>
    </source>
</evidence>
<gene>
    <name evidence="2" type="ORF">LY89DRAFT_215140</name>
</gene>
<dbReference type="EMBL" id="KQ947425">
    <property type="protein sequence ID" value="KUJ11899.1"/>
    <property type="molecule type" value="Genomic_DNA"/>
</dbReference>
<keyword evidence="1" id="KW-0472">Membrane</keyword>
<dbReference type="InParanoid" id="A0A194WW51"/>
<accession>A0A194WW51</accession>
<keyword evidence="1" id="KW-0812">Transmembrane</keyword>
<dbReference type="Proteomes" id="UP000070700">
    <property type="component" value="Unassembled WGS sequence"/>
</dbReference>
<protein>
    <submittedName>
        <fullName evidence="2">Uncharacterized protein</fullName>
    </submittedName>
</protein>
<evidence type="ECO:0000256" key="1">
    <source>
        <dbReference type="SAM" id="Phobius"/>
    </source>
</evidence>
<name>A0A194WW51_MOLSC</name>
<keyword evidence="1" id="KW-1133">Transmembrane helix</keyword>
<dbReference type="GeneID" id="28815624"/>
<dbReference type="KEGG" id="psco:LY89DRAFT_215140"/>
<reference evidence="2 3" key="1">
    <citation type="submission" date="2015-10" db="EMBL/GenBank/DDBJ databases">
        <title>Full genome of DAOMC 229536 Phialocephala scopiformis, a fungal endophyte of spruce producing the potent anti-insectan compound rugulosin.</title>
        <authorList>
            <consortium name="DOE Joint Genome Institute"/>
            <person name="Walker A.K."/>
            <person name="Frasz S.L."/>
            <person name="Seifert K.A."/>
            <person name="Miller J.D."/>
            <person name="Mondo S.J."/>
            <person name="Labutti K."/>
            <person name="Lipzen A."/>
            <person name="Dockter R."/>
            <person name="Kennedy M."/>
            <person name="Grigoriev I.V."/>
            <person name="Spatafora J.W."/>
        </authorList>
    </citation>
    <scope>NUCLEOTIDE SEQUENCE [LARGE SCALE GENOMIC DNA]</scope>
    <source>
        <strain evidence="2 3">CBS 120377</strain>
    </source>
</reference>